<accession>X1MUD6</accession>
<keyword evidence="1" id="KW-0472">Membrane</keyword>
<feature type="transmembrane region" description="Helical" evidence="1">
    <location>
        <begin position="49"/>
        <end position="70"/>
    </location>
</feature>
<keyword evidence="1" id="KW-0812">Transmembrane</keyword>
<evidence type="ECO:0000256" key="1">
    <source>
        <dbReference type="SAM" id="Phobius"/>
    </source>
</evidence>
<keyword evidence="1" id="KW-1133">Transmembrane helix</keyword>
<feature type="transmembrane region" description="Helical" evidence="1">
    <location>
        <begin position="21"/>
        <end position="43"/>
    </location>
</feature>
<organism evidence="2">
    <name type="scientific">marine sediment metagenome</name>
    <dbReference type="NCBI Taxonomy" id="412755"/>
    <lineage>
        <taxon>unclassified sequences</taxon>
        <taxon>metagenomes</taxon>
        <taxon>ecological metagenomes</taxon>
    </lineage>
</organism>
<gene>
    <name evidence="2" type="ORF">S06H3_45676</name>
</gene>
<name>X1MUD6_9ZZZZ</name>
<reference evidence="2" key="1">
    <citation type="journal article" date="2014" name="Front. Microbiol.">
        <title>High frequency of phylogenetically diverse reductive dehalogenase-homologous genes in deep subseafloor sedimentary metagenomes.</title>
        <authorList>
            <person name="Kawai M."/>
            <person name="Futagami T."/>
            <person name="Toyoda A."/>
            <person name="Takaki Y."/>
            <person name="Nishi S."/>
            <person name="Hori S."/>
            <person name="Arai W."/>
            <person name="Tsubouchi T."/>
            <person name="Morono Y."/>
            <person name="Uchiyama I."/>
            <person name="Ito T."/>
            <person name="Fujiyama A."/>
            <person name="Inagaki F."/>
            <person name="Takami H."/>
        </authorList>
    </citation>
    <scope>NUCLEOTIDE SEQUENCE</scope>
    <source>
        <strain evidence="2">Expedition CK06-06</strain>
    </source>
</reference>
<sequence length="77" mass="8169">MLGAILRSDGRSYGEIAKGGFLWGLFIGVIALIISIFAQFTILGITASLISGIIGTILYFILGAGIYDLVNSMINSR</sequence>
<evidence type="ECO:0000313" key="2">
    <source>
        <dbReference type="EMBL" id="GAI34893.1"/>
    </source>
</evidence>
<comment type="caution">
    <text evidence="2">The sequence shown here is derived from an EMBL/GenBank/DDBJ whole genome shotgun (WGS) entry which is preliminary data.</text>
</comment>
<dbReference type="EMBL" id="BARV01028548">
    <property type="protein sequence ID" value="GAI34893.1"/>
    <property type="molecule type" value="Genomic_DNA"/>
</dbReference>
<dbReference type="AlphaFoldDB" id="X1MUD6"/>
<protein>
    <submittedName>
        <fullName evidence="2">Uncharacterized protein</fullName>
    </submittedName>
</protein>
<proteinExistence type="predicted"/>